<accession>A0ABR4ZPI9</accession>
<dbReference type="SUPFAM" id="SSF57625">
    <property type="entry name" value="Invertebrate chitin-binding proteins"/>
    <property type="match status" value="1"/>
</dbReference>
<organism evidence="2 3">
    <name type="scientific">Nocardia vulneris</name>
    <dbReference type="NCBI Taxonomy" id="1141657"/>
    <lineage>
        <taxon>Bacteria</taxon>
        <taxon>Bacillati</taxon>
        <taxon>Actinomycetota</taxon>
        <taxon>Actinomycetes</taxon>
        <taxon>Mycobacteriales</taxon>
        <taxon>Nocardiaceae</taxon>
        <taxon>Nocardia</taxon>
    </lineage>
</organism>
<name>A0ABR4ZPI9_9NOCA</name>
<dbReference type="Proteomes" id="UP000031364">
    <property type="component" value="Unassembled WGS sequence"/>
</dbReference>
<sequence>MKIRTAPVCRAGVLVAGAATAALPSLGVALLTLTTMAAVDLPDAAGRGAVIRQYAVVPLEAGVDFCQDANKDEGYYADPDDDAVFYRCLDSANRRMATLHFRCLDQARYDAQRSVCVVRRPY</sequence>
<keyword evidence="3" id="KW-1185">Reference proteome</keyword>
<gene>
    <name evidence="2" type="ORF">FG87_01575</name>
</gene>
<protein>
    <recommendedName>
        <fullName evidence="4">Chitin-binding type-2 domain-containing protein</fullName>
    </recommendedName>
</protein>
<proteinExistence type="predicted"/>
<evidence type="ECO:0000256" key="1">
    <source>
        <dbReference type="SAM" id="SignalP"/>
    </source>
</evidence>
<evidence type="ECO:0000313" key="3">
    <source>
        <dbReference type="Proteomes" id="UP000031364"/>
    </source>
</evidence>
<evidence type="ECO:0008006" key="4">
    <source>
        <dbReference type="Google" id="ProtNLM"/>
    </source>
</evidence>
<reference evidence="2 3" key="1">
    <citation type="journal article" date="2014" name="Int. J. Syst. Evol. Microbiol.">
        <title>Nocardia vulneris sp. nov., isolated from wounds of human patients in North America.</title>
        <authorList>
            <person name="Lasker B.A."/>
            <person name="Bell M."/>
            <person name="Klenk H.P."/>
            <person name="Sproer C."/>
            <person name="Schumann C."/>
            <person name="Schumann P."/>
            <person name="Brown J.M."/>
        </authorList>
    </citation>
    <scope>NUCLEOTIDE SEQUENCE [LARGE SCALE GENOMIC DNA]</scope>
    <source>
        <strain evidence="2 3">W9851</strain>
    </source>
</reference>
<dbReference type="InterPro" id="IPR036508">
    <property type="entry name" value="Chitin-bd_dom_sf"/>
</dbReference>
<keyword evidence="1" id="KW-0732">Signal</keyword>
<dbReference type="EMBL" id="JNFP01000001">
    <property type="protein sequence ID" value="KIA66820.1"/>
    <property type="molecule type" value="Genomic_DNA"/>
</dbReference>
<dbReference type="RefSeq" id="WP_029894316.1">
    <property type="nucleotide sequence ID" value="NZ_BDCI01000004.1"/>
</dbReference>
<evidence type="ECO:0000313" key="2">
    <source>
        <dbReference type="EMBL" id="KIA66820.1"/>
    </source>
</evidence>
<feature type="chain" id="PRO_5047523239" description="Chitin-binding type-2 domain-containing protein" evidence="1">
    <location>
        <begin position="22"/>
        <end position="122"/>
    </location>
</feature>
<feature type="signal peptide" evidence="1">
    <location>
        <begin position="1"/>
        <end position="21"/>
    </location>
</feature>
<comment type="caution">
    <text evidence="2">The sequence shown here is derived from an EMBL/GenBank/DDBJ whole genome shotgun (WGS) entry which is preliminary data.</text>
</comment>